<reference evidence="15" key="2">
    <citation type="submission" date="2017-10" db="EMBL/GenBank/DDBJ databases">
        <title>Ladona fulva Genome sequencing and assembly.</title>
        <authorList>
            <person name="Murali S."/>
            <person name="Richards S."/>
            <person name="Bandaranaike D."/>
            <person name="Bellair M."/>
            <person name="Blankenburg K."/>
            <person name="Chao H."/>
            <person name="Dinh H."/>
            <person name="Doddapaneni H."/>
            <person name="Dugan-Rocha S."/>
            <person name="Elkadiri S."/>
            <person name="Gnanaolivu R."/>
            <person name="Hernandez B."/>
            <person name="Skinner E."/>
            <person name="Javaid M."/>
            <person name="Lee S."/>
            <person name="Li M."/>
            <person name="Ming W."/>
            <person name="Munidasa M."/>
            <person name="Muniz J."/>
            <person name="Nguyen L."/>
            <person name="Hughes D."/>
            <person name="Osuji N."/>
            <person name="Pu L.-L."/>
            <person name="Puazo M."/>
            <person name="Qu C."/>
            <person name="Quiroz J."/>
            <person name="Raj R."/>
            <person name="Weissenberger G."/>
            <person name="Xin Y."/>
            <person name="Zou X."/>
            <person name="Han Y."/>
            <person name="Worley K."/>
            <person name="Muzny D."/>
            <person name="Gibbs R."/>
        </authorList>
    </citation>
    <scope>NUCLEOTIDE SEQUENCE</scope>
    <source>
        <strain evidence="15">Sampled in the wild</strain>
    </source>
</reference>
<comment type="similarity">
    <text evidence="2 14">Belongs to the mitochondrial carrier (TC 2.A.29) family.</text>
</comment>
<dbReference type="InterPro" id="IPR050567">
    <property type="entry name" value="Mitochondrial_Carrier"/>
</dbReference>
<evidence type="ECO:0000256" key="10">
    <source>
        <dbReference type="ARBA" id="ARBA00040836"/>
    </source>
</evidence>
<dbReference type="Pfam" id="PF00153">
    <property type="entry name" value="Mito_carr"/>
    <property type="match status" value="3"/>
</dbReference>
<evidence type="ECO:0000256" key="2">
    <source>
        <dbReference type="ARBA" id="ARBA00006375"/>
    </source>
</evidence>
<evidence type="ECO:0000256" key="3">
    <source>
        <dbReference type="ARBA" id="ARBA00022448"/>
    </source>
</evidence>
<evidence type="ECO:0000256" key="12">
    <source>
        <dbReference type="ARBA" id="ARBA00050799"/>
    </source>
</evidence>
<protein>
    <recommendedName>
        <fullName evidence="10">Mitochondrial thiamine pyrophosphate carrier</fullName>
    </recommendedName>
    <alternativeName>
        <fullName evidence="11">Solute carrier family 25 member 19</fullName>
    </alternativeName>
</protein>
<comment type="catalytic activity">
    <reaction evidence="12">
        <text>thiamine phosphate(out) + thiamine diphosphate(in) = thiamine phosphate(in) + thiamine diphosphate(out)</text>
        <dbReference type="Rhea" id="RHEA:73383"/>
        <dbReference type="ChEBI" id="CHEBI:37575"/>
        <dbReference type="ChEBI" id="CHEBI:58937"/>
    </reaction>
</comment>
<organism evidence="15 16">
    <name type="scientific">Ladona fulva</name>
    <name type="common">Scarce chaser dragonfly</name>
    <name type="synonym">Libellula fulva</name>
    <dbReference type="NCBI Taxonomy" id="123851"/>
    <lineage>
        <taxon>Eukaryota</taxon>
        <taxon>Metazoa</taxon>
        <taxon>Ecdysozoa</taxon>
        <taxon>Arthropoda</taxon>
        <taxon>Hexapoda</taxon>
        <taxon>Insecta</taxon>
        <taxon>Pterygota</taxon>
        <taxon>Palaeoptera</taxon>
        <taxon>Odonata</taxon>
        <taxon>Epiprocta</taxon>
        <taxon>Anisoptera</taxon>
        <taxon>Libelluloidea</taxon>
        <taxon>Libellulidae</taxon>
        <taxon>Ladona</taxon>
    </lineage>
</organism>
<dbReference type="InterPro" id="IPR002067">
    <property type="entry name" value="MCP"/>
</dbReference>
<evidence type="ECO:0000256" key="11">
    <source>
        <dbReference type="ARBA" id="ARBA00041879"/>
    </source>
</evidence>
<comment type="function">
    <text evidence="9">Mitochondrial transporter mediating uptake of thiamine diphosphate into mitochondria. It is not clear if the antiporter activity is affected by the membrane potential or by the proton electrochemical gradient.</text>
</comment>
<dbReference type="InterPro" id="IPR018108">
    <property type="entry name" value="MCP_transmembrane"/>
</dbReference>
<dbReference type="PROSITE" id="PS50920">
    <property type="entry name" value="SOLCAR"/>
    <property type="match status" value="3"/>
</dbReference>
<name>A0A8K0JUG7_LADFU</name>
<dbReference type="FunFam" id="1.50.40.10:FF:000011">
    <property type="entry name" value="Mitochondrial thiamine pyrophosphate carrier 1"/>
    <property type="match status" value="1"/>
</dbReference>
<dbReference type="EMBL" id="KZ308146">
    <property type="protein sequence ID" value="KAG8222895.1"/>
    <property type="molecule type" value="Genomic_DNA"/>
</dbReference>
<feature type="repeat" description="Solcar" evidence="13">
    <location>
        <begin position="118"/>
        <end position="204"/>
    </location>
</feature>
<keyword evidence="4 13" id="KW-0812">Transmembrane</keyword>
<evidence type="ECO:0000256" key="7">
    <source>
        <dbReference type="ARBA" id="ARBA00023128"/>
    </source>
</evidence>
<dbReference type="AlphaFoldDB" id="A0A8K0JUG7"/>
<evidence type="ECO:0000256" key="14">
    <source>
        <dbReference type="RuleBase" id="RU000488"/>
    </source>
</evidence>
<dbReference type="GO" id="GO:0090422">
    <property type="term" value="F:thiamine pyrophosphate transmembrane transporter activity"/>
    <property type="evidence" value="ECO:0007669"/>
    <property type="project" value="UniProtKB-ARBA"/>
</dbReference>
<evidence type="ECO:0000256" key="5">
    <source>
        <dbReference type="ARBA" id="ARBA00022737"/>
    </source>
</evidence>
<keyword evidence="5" id="KW-0677">Repeat</keyword>
<accession>A0A8K0JUG7</accession>
<reference evidence="15" key="1">
    <citation type="submission" date="2013-04" db="EMBL/GenBank/DDBJ databases">
        <authorList>
            <person name="Qu J."/>
            <person name="Murali S.C."/>
            <person name="Bandaranaike D."/>
            <person name="Bellair M."/>
            <person name="Blankenburg K."/>
            <person name="Chao H."/>
            <person name="Dinh H."/>
            <person name="Doddapaneni H."/>
            <person name="Downs B."/>
            <person name="Dugan-Rocha S."/>
            <person name="Elkadiri S."/>
            <person name="Gnanaolivu R.D."/>
            <person name="Hernandez B."/>
            <person name="Javaid M."/>
            <person name="Jayaseelan J.C."/>
            <person name="Lee S."/>
            <person name="Li M."/>
            <person name="Ming W."/>
            <person name="Munidasa M."/>
            <person name="Muniz J."/>
            <person name="Nguyen L."/>
            <person name="Ongeri F."/>
            <person name="Osuji N."/>
            <person name="Pu L.-L."/>
            <person name="Puazo M."/>
            <person name="Qu C."/>
            <person name="Quiroz J."/>
            <person name="Raj R."/>
            <person name="Weissenberger G."/>
            <person name="Xin Y."/>
            <person name="Zou X."/>
            <person name="Han Y."/>
            <person name="Richards S."/>
            <person name="Worley K."/>
            <person name="Muzny D."/>
            <person name="Gibbs R."/>
        </authorList>
    </citation>
    <scope>NUCLEOTIDE SEQUENCE</scope>
    <source>
        <strain evidence="15">Sampled in the wild</strain>
    </source>
</reference>
<dbReference type="InterPro" id="IPR023395">
    <property type="entry name" value="MCP_dom_sf"/>
</dbReference>
<dbReference type="PANTHER" id="PTHR45624">
    <property type="entry name" value="MITOCHONDRIAL BASIC AMINO ACIDS TRANSPORTER-RELATED"/>
    <property type="match status" value="1"/>
</dbReference>
<evidence type="ECO:0000256" key="4">
    <source>
        <dbReference type="ARBA" id="ARBA00022692"/>
    </source>
</evidence>
<dbReference type="Proteomes" id="UP000792457">
    <property type="component" value="Unassembled WGS sequence"/>
</dbReference>
<comment type="caution">
    <text evidence="15">The sequence shown here is derived from an EMBL/GenBank/DDBJ whole genome shotgun (WGS) entry which is preliminary data.</text>
</comment>
<evidence type="ECO:0000313" key="16">
    <source>
        <dbReference type="Proteomes" id="UP000792457"/>
    </source>
</evidence>
<keyword evidence="16" id="KW-1185">Reference proteome</keyword>
<comment type="subcellular location">
    <subcellularLocation>
        <location evidence="1">Mitochondrion membrane</location>
        <topology evidence="1">Multi-pass membrane protein</topology>
    </subcellularLocation>
</comment>
<dbReference type="PRINTS" id="PR00926">
    <property type="entry name" value="MITOCARRIER"/>
</dbReference>
<dbReference type="SUPFAM" id="SSF103506">
    <property type="entry name" value="Mitochondrial carrier"/>
    <property type="match status" value="1"/>
</dbReference>
<dbReference type="Gene3D" id="1.50.40.10">
    <property type="entry name" value="Mitochondrial carrier domain"/>
    <property type="match status" value="1"/>
</dbReference>
<keyword evidence="3 14" id="KW-0813">Transport</keyword>
<keyword evidence="6" id="KW-1133">Transmembrane helix</keyword>
<feature type="repeat" description="Solcar" evidence="13">
    <location>
        <begin position="221"/>
        <end position="316"/>
    </location>
</feature>
<evidence type="ECO:0000256" key="1">
    <source>
        <dbReference type="ARBA" id="ARBA00004225"/>
    </source>
</evidence>
<dbReference type="GO" id="GO:0031966">
    <property type="term" value="C:mitochondrial membrane"/>
    <property type="evidence" value="ECO:0007669"/>
    <property type="project" value="UniProtKB-SubCell"/>
</dbReference>
<gene>
    <name evidence="15" type="ORF">J437_LFUL003540</name>
</gene>
<dbReference type="PANTHER" id="PTHR45624:SF10">
    <property type="entry name" value="SLC (SOLUTE CARRIER) HOMOLOG"/>
    <property type="match status" value="1"/>
</dbReference>
<evidence type="ECO:0000313" key="15">
    <source>
        <dbReference type="EMBL" id="KAG8222895.1"/>
    </source>
</evidence>
<keyword evidence="8 13" id="KW-0472">Membrane</keyword>
<evidence type="ECO:0000256" key="6">
    <source>
        <dbReference type="ARBA" id="ARBA00022989"/>
    </source>
</evidence>
<sequence>MIGYDPASTKNATKTQHTVAGAVSGVFTRAVCQPLDVIKIRFQLQWEPLSRNAPNRGLYTGVVQATGKILKDEGVKALWKGHVPAQYLSVVYGSTQLLTRMWHDFVVPVIPVTWANEYSPVTHFTCGSMAGAVATLTSFPFDVIRTRLVAQGEPKLYSGMFHAATSMYAKEGVGSFFRGLTPAVIQTAPLIGLQFGFYNFFIDLWNKSSWVSSQKEKSQLTIAAGTLGSGALAGLGSKTLVYPLDLIKKRLQVRGFEEAREQFGKVVVYKGVWQCLHTTVQEEGFLGLFKGYTPSVLKASLVSALHFAFYEWALYAQVTMS</sequence>
<keyword evidence="7" id="KW-0496">Mitochondrion</keyword>
<evidence type="ECO:0000256" key="13">
    <source>
        <dbReference type="PROSITE-ProRule" id="PRU00282"/>
    </source>
</evidence>
<proteinExistence type="inferred from homology"/>
<feature type="repeat" description="Solcar" evidence="13">
    <location>
        <begin position="12"/>
        <end position="106"/>
    </location>
</feature>
<evidence type="ECO:0000256" key="9">
    <source>
        <dbReference type="ARBA" id="ARBA00037549"/>
    </source>
</evidence>
<evidence type="ECO:0000256" key="8">
    <source>
        <dbReference type="ARBA" id="ARBA00023136"/>
    </source>
</evidence>
<dbReference type="OrthoDB" id="18574at2759"/>